<gene>
    <name evidence="1" type="ORF">A2851_05215</name>
</gene>
<protein>
    <submittedName>
        <fullName evidence="1">Uncharacterized protein</fullName>
    </submittedName>
</protein>
<proteinExistence type="predicted"/>
<evidence type="ECO:0000313" key="2">
    <source>
        <dbReference type="Proteomes" id="UP000176863"/>
    </source>
</evidence>
<dbReference type="AlphaFoldDB" id="A0A1F6CTF1"/>
<reference evidence="1 2" key="1">
    <citation type="journal article" date="2016" name="Nat. Commun.">
        <title>Thousands of microbial genomes shed light on interconnected biogeochemical processes in an aquifer system.</title>
        <authorList>
            <person name="Anantharaman K."/>
            <person name="Brown C.T."/>
            <person name="Hug L.A."/>
            <person name="Sharon I."/>
            <person name="Castelle C.J."/>
            <person name="Probst A.J."/>
            <person name="Thomas B.C."/>
            <person name="Singh A."/>
            <person name="Wilkins M.J."/>
            <person name="Karaoz U."/>
            <person name="Brodie E.L."/>
            <person name="Williams K.H."/>
            <person name="Hubbard S.S."/>
            <person name="Banfield J.F."/>
        </authorList>
    </citation>
    <scope>NUCLEOTIDE SEQUENCE [LARGE SCALE GENOMIC DNA]</scope>
</reference>
<evidence type="ECO:0000313" key="1">
    <source>
        <dbReference type="EMBL" id="OGG52415.1"/>
    </source>
</evidence>
<accession>A0A1F6CTF1</accession>
<name>A0A1F6CTF1_9BACT</name>
<organism evidence="1 2">
    <name type="scientific">Candidatus Kaiserbacteria bacterium RIFCSPHIGHO2_01_FULL_53_29</name>
    <dbReference type="NCBI Taxonomy" id="1798480"/>
    <lineage>
        <taxon>Bacteria</taxon>
        <taxon>Candidatus Kaiseribacteriota</taxon>
    </lineage>
</organism>
<dbReference type="STRING" id="1798480.A2851_05215"/>
<comment type="caution">
    <text evidence="1">The sequence shown here is derived from an EMBL/GenBank/DDBJ whole genome shotgun (WGS) entry which is preliminary data.</text>
</comment>
<sequence length="348" mass="37112">MSARFAGALAGFLALSALFLAMPGYAQFTSPEQGADLSISLSPAHPDAGDTVRLSARSLSLDLSEITLTWHANGKVIAQGDGVDTATVVAGDLGTETKIVVDAIMPVGTVASAQVTIIPTGLDLLVDSDSFVPPFYRGGARVSAGVDLHLQAIPRFKLPTGFFAADADLIYTWRRNGEVIAGVSGRGRSSITIPSPHLFGTDIITLEVRTRDTALSSARSLSLSSTEPILLLYKDHPLFGILYNDALSASTFIPESEMTFAAIPYFAQVQSANDAQLIFDWRVNNTRVAQNAARPSEITINAKNSTGIALLGLELTHATNYYMDAKSSWNINFSESSGVQDQFHSVDQ</sequence>
<dbReference type="Proteomes" id="UP000176863">
    <property type="component" value="Unassembled WGS sequence"/>
</dbReference>
<dbReference type="EMBL" id="MFKT01000029">
    <property type="protein sequence ID" value="OGG52415.1"/>
    <property type="molecule type" value="Genomic_DNA"/>
</dbReference>